<evidence type="ECO:0000313" key="1">
    <source>
        <dbReference type="EMBL" id="CAJ1964358.1"/>
    </source>
</evidence>
<reference evidence="1" key="1">
    <citation type="submission" date="2023-10" db="EMBL/GenBank/DDBJ databases">
        <authorList>
            <person name="Domelevo Entfellner J.-B."/>
        </authorList>
    </citation>
    <scope>NUCLEOTIDE SEQUENCE</scope>
</reference>
<dbReference type="Proteomes" id="UP001189624">
    <property type="component" value="Chromosome 6"/>
</dbReference>
<dbReference type="Gramene" id="rna-AYBTSS11_LOCUS20269">
    <property type="protein sequence ID" value="CAJ1964358.1"/>
    <property type="gene ID" value="gene-AYBTSS11_LOCUS20269"/>
</dbReference>
<keyword evidence="2" id="KW-1185">Reference proteome</keyword>
<sequence length="82" mass="9212">MPPRRKNNKGDVEAKVNLLEADLNALKITVGGNWGKDESSGMEDEGGLKKKIVSLKKSSMGKRIIRFKNEEVERTKIVDWAK</sequence>
<name>A0AA86STN4_9FABA</name>
<dbReference type="EMBL" id="OY731403">
    <property type="protein sequence ID" value="CAJ1964358.1"/>
    <property type="molecule type" value="Genomic_DNA"/>
</dbReference>
<proteinExistence type="predicted"/>
<protein>
    <submittedName>
        <fullName evidence="1">Uncharacterized protein</fullName>
    </submittedName>
</protein>
<dbReference type="AlphaFoldDB" id="A0AA86STN4"/>
<organism evidence="1 2">
    <name type="scientific">Sphenostylis stenocarpa</name>
    <dbReference type="NCBI Taxonomy" id="92480"/>
    <lineage>
        <taxon>Eukaryota</taxon>
        <taxon>Viridiplantae</taxon>
        <taxon>Streptophyta</taxon>
        <taxon>Embryophyta</taxon>
        <taxon>Tracheophyta</taxon>
        <taxon>Spermatophyta</taxon>
        <taxon>Magnoliopsida</taxon>
        <taxon>eudicotyledons</taxon>
        <taxon>Gunneridae</taxon>
        <taxon>Pentapetalae</taxon>
        <taxon>rosids</taxon>
        <taxon>fabids</taxon>
        <taxon>Fabales</taxon>
        <taxon>Fabaceae</taxon>
        <taxon>Papilionoideae</taxon>
        <taxon>50 kb inversion clade</taxon>
        <taxon>NPAAA clade</taxon>
        <taxon>indigoferoid/millettioid clade</taxon>
        <taxon>Phaseoleae</taxon>
        <taxon>Sphenostylis</taxon>
    </lineage>
</organism>
<accession>A0AA86STN4</accession>
<evidence type="ECO:0000313" key="2">
    <source>
        <dbReference type="Proteomes" id="UP001189624"/>
    </source>
</evidence>
<gene>
    <name evidence="1" type="ORF">AYBTSS11_LOCUS20269</name>
</gene>